<feature type="transmembrane region" description="Helical" evidence="1">
    <location>
        <begin position="106"/>
        <end position="133"/>
    </location>
</feature>
<feature type="transmembrane region" description="Helical" evidence="1">
    <location>
        <begin position="72"/>
        <end position="94"/>
    </location>
</feature>
<keyword evidence="1" id="KW-1133">Transmembrane helix</keyword>
<proteinExistence type="predicted"/>
<organism evidence="2 3">
    <name type="scientific">Candidatus Sungbacteria bacterium RIFCSPLOWO2_01_FULL_60_25</name>
    <dbReference type="NCBI Taxonomy" id="1802281"/>
    <lineage>
        <taxon>Bacteria</taxon>
        <taxon>Candidatus Sungiibacteriota</taxon>
    </lineage>
</organism>
<dbReference type="EMBL" id="MHQT01000009">
    <property type="protein sequence ID" value="OHA09949.1"/>
    <property type="molecule type" value="Genomic_DNA"/>
</dbReference>
<evidence type="ECO:0000313" key="2">
    <source>
        <dbReference type="EMBL" id="OHA09949.1"/>
    </source>
</evidence>
<accession>A0A1G2LGK6</accession>
<reference evidence="2 3" key="1">
    <citation type="journal article" date="2016" name="Nat. Commun.">
        <title>Thousands of microbial genomes shed light on interconnected biogeochemical processes in an aquifer system.</title>
        <authorList>
            <person name="Anantharaman K."/>
            <person name="Brown C.T."/>
            <person name="Hug L.A."/>
            <person name="Sharon I."/>
            <person name="Castelle C.J."/>
            <person name="Probst A.J."/>
            <person name="Thomas B.C."/>
            <person name="Singh A."/>
            <person name="Wilkins M.J."/>
            <person name="Karaoz U."/>
            <person name="Brodie E.L."/>
            <person name="Williams K.H."/>
            <person name="Hubbard S.S."/>
            <person name="Banfield J.F."/>
        </authorList>
    </citation>
    <scope>NUCLEOTIDE SEQUENCE [LARGE SCALE GENOMIC DNA]</scope>
</reference>
<keyword evidence="1" id="KW-0472">Membrane</keyword>
<dbReference type="AlphaFoldDB" id="A0A1G2LGK6"/>
<keyword evidence="1" id="KW-0812">Transmembrane</keyword>
<name>A0A1G2LGK6_9BACT</name>
<evidence type="ECO:0000313" key="3">
    <source>
        <dbReference type="Proteomes" id="UP000178977"/>
    </source>
</evidence>
<protein>
    <submittedName>
        <fullName evidence="2">Uncharacterized protein</fullName>
    </submittedName>
</protein>
<evidence type="ECO:0000256" key="1">
    <source>
        <dbReference type="SAM" id="Phobius"/>
    </source>
</evidence>
<dbReference type="Proteomes" id="UP000178977">
    <property type="component" value="Unassembled WGS sequence"/>
</dbReference>
<comment type="caution">
    <text evidence="2">The sequence shown here is derived from an EMBL/GenBank/DDBJ whole genome shotgun (WGS) entry which is preliminary data.</text>
</comment>
<sequence length="234" mass="27463">MHNVIMSLESARFIPYNGRGGDTKRQIAKAINPAAARTAVYRLAIRNASKEDVMLRSLAQCIGRDFREFERYICFAFGTVVVMFFGGVAVPFFWYTGWEPRDIHPFNWTMLVLFVGAMIAWAYHYGACAIVALRFRISFGRYPVHPLHDEREFWQVKEAVVDVIRQKAFGLRDVYRREEEELKKGRRGSELEKLRHAIKTEKRDFYRMVDTATSSRLPNPYYISRNYKEWVGVR</sequence>
<gene>
    <name evidence="2" type="ORF">A3A44_03765</name>
</gene>